<keyword evidence="3" id="KW-1133">Transmembrane helix</keyword>
<evidence type="ECO:0000313" key="4">
    <source>
        <dbReference type="EMBL" id="QFG74408.1"/>
    </source>
</evidence>
<dbReference type="PANTHER" id="PTHR14136">
    <property type="entry name" value="BTB_POZ DOMAIN-CONTAINING PROTEIN KCTD9"/>
    <property type="match status" value="1"/>
</dbReference>
<feature type="compositionally biased region" description="Basic and acidic residues" evidence="2">
    <location>
        <begin position="923"/>
        <end position="935"/>
    </location>
</feature>
<feature type="transmembrane region" description="Helical" evidence="3">
    <location>
        <begin position="1026"/>
        <end position="1044"/>
    </location>
</feature>
<evidence type="ECO:0000256" key="2">
    <source>
        <dbReference type="SAM" id="MobiDB-lite"/>
    </source>
</evidence>
<name>A0A5J6VKM9_9VIRU</name>
<dbReference type="InterPro" id="IPR051082">
    <property type="entry name" value="Pentapeptide-BTB/POZ_domain"/>
</dbReference>
<feature type="coiled-coil region" evidence="1">
    <location>
        <begin position="649"/>
        <end position="699"/>
    </location>
</feature>
<evidence type="ECO:0000256" key="3">
    <source>
        <dbReference type="SAM" id="Phobius"/>
    </source>
</evidence>
<reference evidence="4" key="1">
    <citation type="journal article" date="2019" name="Philos. Trans. R. Soc. Lond., B, Biol. Sci.">
        <title>Targeted metagenomic recovery of four divergent viruses reveals shared and distinctive characteristics of giant viruses of marine eukaryotes.</title>
        <authorList>
            <person name="Needham D.M."/>
            <person name="Poirier C."/>
            <person name="Hehenberger E."/>
            <person name="Jimenez V."/>
            <person name="Swalwell J.E."/>
            <person name="Santoro A.E."/>
            <person name="Worden A.Z."/>
        </authorList>
    </citation>
    <scope>NUCLEOTIDE SEQUENCE</scope>
    <source>
        <strain evidence="4">MPacV-611</strain>
    </source>
</reference>
<dbReference type="Gene3D" id="2.160.20.80">
    <property type="entry name" value="E3 ubiquitin-protein ligase SopA"/>
    <property type="match status" value="3"/>
</dbReference>
<dbReference type="PANTHER" id="PTHR14136:SF17">
    <property type="entry name" value="BTB_POZ DOMAIN-CONTAINING PROTEIN KCTD9"/>
    <property type="match status" value="1"/>
</dbReference>
<feature type="compositionally biased region" description="Acidic residues" evidence="2">
    <location>
        <begin position="971"/>
        <end position="1008"/>
    </location>
</feature>
<keyword evidence="1" id="KW-0175">Coiled coil</keyword>
<dbReference type="Pfam" id="PF00805">
    <property type="entry name" value="Pentapeptide"/>
    <property type="match status" value="4"/>
</dbReference>
<dbReference type="InterPro" id="IPR001646">
    <property type="entry name" value="5peptide_repeat"/>
</dbReference>
<dbReference type="EMBL" id="MN448287">
    <property type="protein sequence ID" value="QFG74408.1"/>
    <property type="molecule type" value="Genomic_DNA"/>
</dbReference>
<dbReference type="SUPFAM" id="SSF141571">
    <property type="entry name" value="Pentapeptide repeat-like"/>
    <property type="match status" value="2"/>
</dbReference>
<protein>
    <submittedName>
        <fullName evidence="4">Pentapeptide repeat protein</fullName>
    </submittedName>
</protein>
<evidence type="ECO:0000256" key="1">
    <source>
        <dbReference type="SAM" id="Coils"/>
    </source>
</evidence>
<keyword evidence="3" id="KW-0812">Transmembrane</keyword>
<feature type="region of interest" description="Disordered" evidence="2">
    <location>
        <begin position="923"/>
        <end position="951"/>
    </location>
</feature>
<organism evidence="4">
    <name type="scientific">Megaviridae environmental sample</name>
    <dbReference type="NCBI Taxonomy" id="1737588"/>
    <lineage>
        <taxon>Viruses</taxon>
        <taxon>Varidnaviria</taxon>
        <taxon>Bamfordvirae</taxon>
        <taxon>Nucleocytoviricota</taxon>
        <taxon>Megaviricetes</taxon>
        <taxon>Imitervirales</taxon>
        <taxon>Mimiviridae</taxon>
        <taxon>environmental samples</taxon>
    </lineage>
</organism>
<feature type="compositionally biased region" description="Low complexity" evidence="2">
    <location>
        <begin position="937"/>
        <end position="947"/>
    </location>
</feature>
<keyword evidence="3" id="KW-0472">Membrane</keyword>
<sequence length="1053" mass="118368">MPHYKLKKNNIVNYNFWKPPDLPPARAKPGPSEDDIIKDNANVTTDVLKSGTILSIDGSINDLCGVVLKEETDNYDWYGYRDRLWTFKSLGPDGLIDRAKRLTISDCFFGYVGYPDKDGKDGKKVNKKFVNCDFKNCNFDYARHMWNGKHEFNGCSFNNQCSFKNSDFSQHTYISCQFIDMKGANVNLSGAHIHSGCDFTDAYLKDADFSKSIVTESIDTFERHLPDHNGHRWDSFKSYASFFQPFNIFKDADLNGADLSGVRWDCVDLSNADLTNTVLDGATIIFCCRKDSPLPRVDKNKGVKCISYKKHPSDMYPHNDFDAAKAYHGTSLDDKNIREYHITQTGFKYLKARKKDNVRGYVPDKVVNYGTDDWYMLVGPTMCLQNMFDTRSASINKQSIADHFTDYILETRIRTGSVPDLPKAYLGAVDLSDATLNYANLRGAYLTGANLSNAKLHYANLSGADLSNAELGTSQLQFANLSGANLTGAKLNEANLKDANLSGADLSGAHLSGATLINTDLCGADLRVVDLSGVNLSNANLRGADLSNAKLSNADLTGADLTGANLNSTMICGVDFRNNTILDDVRGSPLTCFNKEKAKFSPEYTLSDNKIISRKAKHDKEQKDAVETGIQQAELAINTAKAVEQKTILKQEEENCVDSDEKIEQIKREIEQKAKNIKQKEKEIDIAQLNIKKKEYQIKYLETKLATEKVNAVKTTIASIDKNAAATEKAVSTAVETIHNGCLTDLTLKHANEINAKKVYKTELVGIIERNRAMTIEYEASISLLETENEKLPKDIDDQSLLKDKYTQQITEQNSITDQLNEHLINININYKVNDFDLVRFLDREFSLHQNPFIQAGGGMKTEDHPHIADLLNQLLEIINFREAYFKNQELGEYKDGQTLLEYKNTIQQRINDYNIEIPSCDTKPDMLQKKDNSKDLPALPALPALPSEDTYEARRTSNWHLLMEARPSEDTDEALPSEDTDEALPSEDTDEALPSEDTDEALPSEDTDEVNNYMEMLTLVKKNNISIILILVFILLFFILSFFKKNIFNQLK</sequence>
<proteinExistence type="predicted"/>
<feature type="region of interest" description="Disordered" evidence="2">
    <location>
        <begin position="968"/>
        <end position="1008"/>
    </location>
</feature>
<accession>A0A5J6VKM9</accession>